<dbReference type="InterPro" id="IPR001680">
    <property type="entry name" value="WD40_rpt"/>
</dbReference>
<dbReference type="Proteomes" id="UP000186922">
    <property type="component" value="Unassembled WGS sequence"/>
</dbReference>
<evidence type="ECO:0000313" key="16">
    <source>
        <dbReference type="EMBL" id="GAU91227.1"/>
    </source>
</evidence>
<evidence type="ECO:0000256" key="7">
    <source>
        <dbReference type="ARBA" id="ARBA00022737"/>
    </source>
</evidence>
<evidence type="ECO:0000256" key="9">
    <source>
        <dbReference type="ARBA" id="ARBA00022927"/>
    </source>
</evidence>
<dbReference type="GO" id="GO:0030127">
    <property type="term" value="C:COPII vesicle coat"/>
    <property type="evidence" value="ECO:0007669"/>
    <property type="project" value="TreeGrafter"/>
</dbReference>
<evidence type="ECO:0000256" key="12">
    <source>
        <dbReference type="ARBA" id="ARBA00023228"/>
    </source>
</evidence>
<dbReference type="GO" id="GO:0031080">
    <property type="term" value="C:nuclear pore outer ring"/>
    <property type="evidence" value="ECO:0007669"/>
    <property type="project" value="TreeGrafter"/>
</dbReference>
<gene>
    <name evidence="16" type="primary">RvY_03528-1</name>
    <name evidence="16" type="synonym">RvY_03528.1</name>
    <name evidence="16" type="ORF">RvY_03528</name>
</gene>
<keyword evidence="10" id="KW-0811">Translocation</keyword>
<evidence type="ECO:0000256" key="6">
    <source>
        <dbReference type="ARBA" id="ARBA00022574"/>
    </source>
</evidence>
<accession>A0A1D1UVF5</accession>
<dbReference type="GO" id="GO:0032008">
    <property type="term" value="P:positive regulation of TOR signaling"/>
    <property type="evidence" value="ECO:0007669"/>
    <property type="project" value="TreeGrafter"/>
</dbReference>
<dbReference type="InterPro" id="IPR015943">
    <property type="entry name" value="WD40/YVTN_repeat-like_dom_sf"/>
</dbReference>
<feature type="repeat" description="WD" evidence="14">
    <location>
        <begin position="11"/>
        <end position="52"/>
    </location>
</feature>
<evidence type="ECO:0000256" key="1">
    <source>
        <dbReference type="ARBA" id="ARBA00004371"/>
    </source>
</evidence>
<feature type="compositionally biased region" description="Polar residues" evidence="15">
    <location>
        <begin position="318"/>
        <end position="327"/>
    </location>
</feature>
<dbReference type="PROSITE" id="PS50082">
    <property type="entry name" value="WD_REPEATS_2"/>
    <property type="match status" value="3"/>
</dbReference>
<organism evidence="16 17">
    <name type="scientific">Ramazzottius varieornatus</name>
    <name type="common">Water bear</name>
    <name type="synonym">Tardigrade</name>
    <dbReference type="NCBI Taxonomy" id="947166"/>
    <lineage>
        <taxon>Eukaryota</taxon>
        <taxon>Metazoa</taxon>
        <taxon>Ecdysozoa</taxon>
        <taxon>Tardigrada</taxon>
        <taxon>Eutardigrada</taxon>
        <taxon>Parachela</taxon>
        <taxon>Hypsibioidea</taxon>
        <taxon>Ramazzottiidae</taxon>
        <taxon>Ramazzottius</taxon>
    </lineage>
</organism>
<dbReference type="SMART" id="SM00320">
    <property type="entry name" value="WD40"/>
    <property type="match status" value="5"/>
</dbReference>
<dbReference type="InterPro" id="IPR037363">
    <property type="entry name" value="Sec13/Seh1_fam"/>
</dbReference>
<proteinExistence type="inferred from homology"/>
<evidence type="ECO:0000256" key="2">
    <source>
        <dbReference type="ARBA" id="ARBA00004567"/>
    </source>
</evidence>
<dbReference type="GO" id="GO:0051028">
    <property type="term" value="P:mRNA transport"/>
    <property type="evidence" value="ECO:0007669"/>
    <property type="project" value="UniProtKB-KW"/>
</dbReference>
<dbReference type="EMBL" id="BDGG01000002">
    <property type="protein sequence ID" value="GAU91227.1"/>
    <property type="molecule type" value="Genomic_DNA"/>
</dbReference>
<keyword evidence="12" id="KW-0458">Lysosome</keyword>
<reference evidence="16 17" key="1">
    <citation type="journal article" date="2016" name="Nat. Commun.">
        <title>Extremotolerant tardigrade genome and improved radiotolerance of human cultured cells by tardigrade-unique protein.</title>
        <authorList>
            <person name="Hashimoto T."/>
            <person name="Horikawa D.D."/>
            <person name="Saito Y."/>
            <person name="Kuwahara H."/>
            <person name="Kozuka-Hata H."/>
            <person name="Shin-I T."/>
            <person name="Minakuchi Y."/>
            <person name="Ohishi K."/>
            <person name="Motoyama A."/>
            <person name="Aizu T."/>
            <person name="Enomoto A."/>
            <person name="Kondo K."/>
            <person name="Tanaka S."/>
            <person name="Hara Y."/>
            <person name="Koshikawa S."/>
            <person name="Sagara H."/>
            <person name="Miura T."/>
            <person name="Yokobori S."/>
            <person name="Miyagawa K."/>
            <person name="Suzuki Y."/>
            <person name="Kubo T."/>
            <person name="Oyama M."/>
            <person name="Kohara Y."/>
            <person name="Fujiyama A."/>
            <person name="Arakawa K."/>
            <person name="Katayama T."/>
            <person name="Toyoda A."/>
            <person name="Kunieda T."/>
        </authorList>
    </citation>
    <scope>NUCLEOTIDE SEQUENCE [LARGE SCALE GENOMIC DNA]</scope>
    <source>
        <strain evidence="16 17">YOKOZUNA-1</strain>
    </source>
</reference>
<keyword evidence="9" id="KW-0653">Protein transport</keyword>
<dbReference type="SUPFAM" id="SSF50978">
    <property type="entry name" value="WD40 repeat-like"/>
    <property type="match status" value="1"/>
</dbReference>
<comment type="similarity">
    <text evidence="3">Belongs to the WD repeat SEC13 family.</text>
</comment>
<feature type="repeat" description="WD" evidence="14">
    <location>
        <begin position="212"/>
        <end position="247"/>
    </location>
</feature>
<dbReference type="GO" id="GO:0005764">
    <property type="term" value="C:lysosome"/>
    <property type="evidence" value="ECO:0007669"/>
    <property type="project" value="UniProtKB-SubCell"/>
</dbReference>
<evidence type="ECO:0000256" key="5">
    <source>
        <dbReference type="ARBA" id="ARBA00022448"/>
    </source>
</evidence>
<keyword evidence="8" id="KW-0509">mRNA transport</keyword>
<dbReference type="Pfam" id="PF00400">
    <property type="entry name" value="WD40"/>
    <property type="match status" value="4"/>
</dbReference>
<feature type="region of interest" description="Disordered" evidence="15">
    <location>
        <begin position="302"/>
        <end position="335"/>
    </location>
</feature>
<evidence type="ECO:0000256" key="3">
    <source>
        <dbReference type="ARBA" id="ARBA00010102"/>
    </source>
</evidence>
<dbReference type="STRING" id="947166.A0A1D1UVF5"/>
<evidence type="ECO:0000256" key="11">
    <source>
        <dbReference type="ARBA" id="ARBA00023132"/>
    </source>
</evidence>
<evidence type="ECO:0000256" key="13">
    <source>
        <dbReference type="ARBA" id="ARBA00023242"/>
    </source>
</evidence>
<evidence type="ECO:0000313" key="17">
    <source>
        <dbReference type="Proteomes" id="UP000186922"/>
    </source>
</evidence>
<evidence type="ECO:0000256" key="8">
    <source>
        <dbReference type="ARBA" id="ARBA00022816"/>
    </source>
</evidence>
<dbReference type="GO" id="GO:0006606">
    <property type="term" value="P:protein import into nucleus"/>
    <property type="evidence" value="ECO:0007669"/>
    <property type="project" value="TreeGrafter"/>
</dbReference>
<keyword evidence="7" id="KW-0677">Repeat</keyword>
<keyword evidence="13" id="KW-0539">Nucleus</keyword>
<comment type="caution">
    <text evidence="16">The sequence shown here is derived from an EMBL/GenBank/DDBJ whole genome shotgun (WGS) entry which is preliminary data.</text>
</comment>
<dbReference type="Gene3D" id="2.130.10.10">
    <property type="entry name" value="YVTN repeat-like/Quinoprotein amine dehydrogenase"/>
    <property type="match status" value="1"/>
</dbReference>
<keyword evidence="6 14" id="KW-0853">WD repeat</keyword>
<dbReference type="PANTHER" id="PTHR11024">
    <property type="entry name" value="NUCLEAR PORE COMPLEX PROTEIN SEC13 / SEH1 FAMILY MEMBER"/>
    <property type="match status" value="1"/>
</dbReference>
<evidence type="ECO:0000256" key="4">
    <source>
        <dbReference type="ARBA" id="ARBA00019195"/>
    </source>
</evidence>
<dbReference type="GO" id="GO:0032527">
    <property type="term" value="P:protein exit from endoplasmic reticulum"/>
    <property type="evidence" value="ECO:0007669"/>
    <property type="project" value="TreeGrafter"/>
</dbReference>
<comment type="subcellular location">
    <subcellularLocation>
        <location evidence="1">Lysosome</location>
    </subcellularLocation>
    <subcellularLocation>
        <location evidence="2">Nucleus</location>
        <location evidence="2">Nuclear pore complex</location>
    </subcellularLocation>
</comment>
<dbReference type="GO" id="GO:0005198">
    <property type="term" value="F:structural molecule activity"/>
    <property type="evidence" value="ECO:0007669"/>
    <property type="project" value="InterPro"/>
</dbReference>
<feature type="repeat" description="WD" evidence="14">
    <location>
        <begin position="60"/>
        <end position="93"/>
    </location>
</feature>
<evidence type="ECO:0000256" key="14">
    <source>
        <dbReference type="PROSITE-ProRule" id="PRU00221"/>
    </source>
</evidence>
<sequence>MSQIQVLSRVNSGHSDLVHDVRFDHFGTSLATCSSDRLIKIFQVQKDEHAGQTFSHVADLKGHEDAVWQVSWAFPLHGTVLASCGYDRKIIIWRQDGRQWSIVYEYVHDSPVNCISFAPFDLGRLMLAAGASDGTILVLSYQDDGTWAMKKIPNAHGLGVMAVSWGDPFFYPLNGKRGDTVTARLASGGCDNMVKIWRENGDNGAWPEESRLDGHTDWVRDVAWRINRLFEHTTVVSASQDRKVLIWRHDGHTGWTRDVLKVFDDVPWTLSFNPTGSSLGVFWGTNSMTVFRDSNGQWLPITETPSEDEENLGDESGHNTTSFSNGSHEAAMVNH</sequence>
<keyword evidence="11" id="KW-0906">Nuclear pore complex</keyword>
<dbReference type="InterPro" id="IPR036322">
    <property type="entry name" value="WD40_repeat_dom_sf"/>
</dbReference>
<dbReference type="PANTHER" id="PTHR11024:SF2">
    <property type="entry name" value="PROTEIN SEC13 HOMOLOG"/>
    <property type="match status" value="1"/>
</dbReference>
<keyword evidence="17" id="KW-1185">Reference proteome</keyword>
<evidence type="ECO:0000256" key="10">
    <source>
        <dbReference type="ARBA" id="ARBA00023010"/>
    </source>
</evidence>
<name>A0A1D1UVF5_RAMVA</name>
<protein>
    <recommendedName>
        <fullName evidence="4">Protein SEC13 homolog</fullName>
    </recommendedName>
</protein>
<dbReference type="GO" id="GO:0090114">
    <property type="term" value="P:COPII-coated vesicle budding"/>
    <property type="evidence" value="ECO:0007669"/>
    <property type="project" value="TreeGrafter"/>
</dbReference>
<keyword evidence="5" id="KW-0813">Transport</keyword>
<dbReference type="OrthoDB" id="364224at2759"/>
<evidence type="ECO:0000256" key="15">
    <source>
        <dbReference type="SAM" id="MobiDB-lite"/>
    </source>
</evidence>
<dbReference type="AlphaFoldDB" id="A0A1D1UVF5"/>